<sequence length="228" mass="26992">MMKPLHERPILFRRLRILQLMTVLLIIFLEIIQTITFIGQFKDTKPLAYYLSPATFKLCGIKLLYHVVIGLTFLSTTYYFMRFSHRWYHGPYQTDIYVDLTLFYLWVIAGFTNIFPLLKGVKMECLNDAFGPNVEFLLRVECNGYLFSTIFGWIMIIEFFISTMLYLRLWKTRNWWDKNTNVDDDGSEKGINMANDDETSSNKSTEILSPYEQHRLKLNLGPRFQIDS</sequence>
<protein>
    <recommendedName>
        <fullName evidence="4">MARVEL domain-containing protein</fullName>
    </recommendedName>
</protein>
<evidence type="ECO:0000313" key="3">
    <source>
        <dbReference type="Proteomes" id="UP000265703"/>
    </source>
</evidence>
<keyword evidence="3" id="KW-1185">Reference proteome</keyword>
<feature type="transmembrane region" description="Helical" evidence="1">
    <location>
        <begin position="145"/>
        <end position="167"/>
    </location>
</feature>
<evidence type="ECO:0000313" key="2">
    <source>
        <dbReference type="EMBL" id="RIA83124.1"/>
    </source>
</evidence>
<feature type="transmembrane region" description="Helical" evidence="1">
    <location>
        <begin position="61"/>
        <end position="81"/>
    </location>
</feature>
<feature type="transmembrane region" description="Helical" evidence="1">
    <location>
        <begin position="102"/>
        <end position="118"/>
    </location>
</feature>
<feature type="transmembrane region" description="Helical" evidence="1">
    <location>
        <begin position="20"/>
        <end position="41"/>
    </location>
</feature>
<organism evidence="2 3">
    <name type="scientific">Glomus cerebriforme</name>
    <dbReference type="NCBI Taxonomy" id="658196"/>
    <lineage>
        <taxon>Eukaryota</taxon>
        <taxon>Fungi</taxon>
        <taxon>Fungi incertae sedis</taxon>
        <taxon>Mucoromycota</taxon>
        <taxon>Glomeromycotina</taxon>
        <taxon>Glomeromycetes</taxon>
        <taxon>Glomerales</taxon>
        <taxon>Glomeraceae</taxon>
        <taxon>Glomus</taxon>
    </lineage>
</organism>
<keyword evidence="1" id="KW-0812">Transmembrane</keyword>
<name>A0A397SKM3_9GLOM</name>
<keyword evidence="1" id="KW-0472">Membrane</keyword>
<dbReference type="OrthoDB" id="2308209at2759"/>
<dbReference type="AlphaFoldDB" id="A0A397SKM3"/>
<evidence type="ECO:0000256" key="1">
    <source>
        <dbReference type="SAM" id="Phobius"/>
    </source>
</evidence>
<reference evidence="2 3" key="1">
    <citation type="submission" date="2018-06" db="EMBL/GenBank/DDBJ databases">
        <title>Comparative genomics reveals the genomic features of Rhizophagus irregularis, R. cerebriforme, R. diaphanum and Gigaspora rosea, and their symbiotic lifestyle signature.</title>
        <authorList>
            <person name="Morin E."/>
            <person name="San Clemente H."/>
            <person name="Chen E.C.H."/>
            <person name="De La Providencia I."/>
            <person name="Hainaut M."/>
            <person name="Kuo A."/>
            <person name="Kohler A."/>
            <person name="Murat C."/>
            <person name="Tang N."/>
            <person name="Roy S."/>
            <person name="Loubradou J."/>
            <person name="Henrissat B."/>
            <person name="Grigoriev I.V."/>
            <person name="Corradi N."/>
            <person name="Roux C."/>
            <person name="Martin F.M."/>
        </authorList>
    </citation>
    <scope>NUCLEOTIDE SEQUENCE [LARGE SCALE GENOMIC DNA]</scope>
    <source>
        <strain evidence="2 3">DAOM 227022</strain>
    </source>
</reference>
<comment type="caution">
    <text evidence="2">The sequence shown here is derived from an EMBL/GenBank/DDBJ whole genome shotgun (WGS) entry which is preliminary data.</text>
</comment>
<keyword evidence="1" id="KW-1133">Transmembrane helix</keyword>
<gene>
    <name evidence="2" type="ORF">C1645_809355</name>
</gene>
<accession>A0A397SKM3</accession>
<dbReference type="EMBL" id="QKYT01000596">
    <property type="protein sequence ID" value="RIA83124.1"/>
    <property type="molecule type" value="Genomic_DNA"/>
</dbReference>
<proteinExistence type="predicted"/>
<dbReference type="Proteomes" id="UP000265703">
    <property type="component" value="Unassembled WGS sequence"/>
</dbReference>
<evidence type="ECO:0008006" key="4">
    <source>
        <dbReference type="Google" id="ProtNLM"/>
    </source>
</evidence>